<proteinExistence type="predicted"/>
<keyword evidence="1" id="KW-0175">Coiled coil</keyword>
<protein>
    <submittedName>
        <fullName evidence="3">Uncharacterized protein</fullName>
    </submittedName>
</protein>
<feature type="compositionally biased region" description="Basic and acidic residues" evidence="2">
    <location>
        <begin position="103"/>
        <end position="116"/>
    </location>
</feature>
<comment type="caution">
    <text evidence="3">The sequence shown here is derived from an EMBL/GenBank/DDBJ whole genome shotgun (WGS) entry which is preliminary data.</text>
</comment>
<evidence type="ECO:0000313" key="3">
    <source>
        <dbReference type="EMBL" id="KAK9909687.1"/>
    </source>
</evidence>
<accession>A0ABR2YS11</accession>
<sequence length="116" mass="13131">MAKKACKICTVAAGRLNQQSQYQAEKEKWEEDKGKLTSERSRLEQELNACKNAMQSLEAEVQAAVDTKGWSKKSLPDRIKELLQRRQMSSYLANGDANSPATRGEEEKIDTQRPMI</sequence>
<reference evidence="3 4" key="1">
    <citation type="journal article" date="2024" name="Nat. Commun.">
        <title>Phylogenomics reveals the evolutionary origins of lichenization in chlorophyte algae.</title>
        <authorList>
            <person name="Puginier C."/>
            <person name="Libourel C."/>
            <person name="Otte J."/>
            <person name="Skaloud P."/>
            <person name="Haon M."/>
            <person name="Grisel S."/>
            <person name="Petersen M."/>
            <person name="Berrin J.G."/>
            <person name="Delaux P.M."/>
            <person name="Dal Grande F."/>
            <person name="Keller J."/>
        </authorList>
    </citation>
    <scope>NUCLEOTIDE SEQUENCE [LARGE SCALE GENOMIC DNA]</scope>
    <source>
        <strain evidence="3 4">SAG 216-7</strain>
    </source>
</reference>
<organism evidence="3 4">
    <name type="scientific">Coccomyxa subellipsoidea</name>
    <dbReference type="NCBI Taxonomy" id="248742"/>
    <lineage>
        <taxon>Eukaryota</taxon>
        <taxon>Viridiplantae</taxon>
        <taxon>Chlorophyta</taxon>
        <taxon>core chlorophytes</taxon>
        <taxon>Trebouxiophyceae</taxon>
        <taxon>Trebouxiophyceae incertae sedis</taxon>
        <taxon>Coccomyxaceae</taxon>
        <taxon>Coccomyxa</taxon>
    </lineage>
</organism>
<gene>
    <name evidence="3" type="ORF">WJX75_006050</name>
</gene>
<name>A0ABR2YS11_9CHLO</name>
<evidence type="ECO:0000256" key="2">
    <source>
        <dbReference type="SAM" id="MobiDB-lite"/>
    </source>
</evidence>
<keyword evidence="4" id="KW-1185">Reference proteome</keyword>
<feature type="region of interest" description="Disordered" evidence="2">
    <location>
        <begin position="90"/>
        <end position="116"/>
    </location>
</feature>
<feature type="compositionally biased region" description="Polar residues" evidence="2">
    <location>
        <begin position="90"/>
        <end position="101"/>
    </location>
</feature>
<feature type="coiled-coil region" evidence="1">
    <location>
        <begin position="19"/>
        <end position="67"/>
    </location>
</feature>
<dbReference type="EMBL" id="JALJOT010000006">
    <property type="protein sequence ID" value="KAK9909687.1"/>
    <property type="molecule type" value="Genomic_DNA"/>
</dbReference>
<evidence type="ECO:0000313" key="4">
    <source>
        <dbReference type="Proteomes" id="UP001491310"/>
    </source>
</evidence>
<dbReference type="Proteomes" id="UP001491310">
    <property type="component" value="Unassembled WGS sequence"/>
</dbReference>
<evidence type="ECO:0000256" key="1">
    <source>
        <dbReference type="SAM" id="Coils"/>
    </source>
</evidence>